<dbReference type="Proteomes" id="UP001163828">
    <property type="component" value="Unassembled WGS sequence"/>
</dbReference>
<sequence>MGHTHNQNFSESLCKKVWAIPNGRLEASGHDWIEGQGSGQHIDKREGEEDDQYDAMGNKMESKKTKKITSSEARKLKKERMARKKRGLLDVGNVSVECNATDRARDPYGPCASDGVLKEKLVRSPNPEGSSIALSISTFEGSVINCDCDCLGNVPADMYMSERTYAANNPHPKVRSHLPFLCACWIWTVKGLIGKESIEKMWM</sequence>
<evidence type="ECO:0000256" key="1">
    <source>
        <dbReference type="SAM" id="MobiDB-lite"/>
    </source>
</evidence>
<accession>A0ABQ8PWP6</accession>
<name>A0ABQ8PWP6_9AGAR</name>
<evidence type="ECO:0000313" key="3">
    <source>
        <dbReference type="Proteomes" id="UP001163828"/>
    </source>
</evidence>
<organism evidence="2 3">
    <name type="scientific">Lentinula boryana</name>
    <dbReference type="NCBI Taxonomy" id="40481"/>
    <lineage>
        <taxon>Eukaryota</taxon>
        <taxon>Fungi</taxon>
        <taxon>Dikarya</taxon>
        <taxon>Basidiomycota</taxon>
        <taxon>Agaricomycotina</taxon>
        <taxon>Agaricomycetes</taxon>
        <taxon>Agaricomycetidae</taxon>
        <taxon>Agaricales</taxon>
        <taxon>Marasmiineae</taxon>
        <taxon>Omphalotaceae</taxon>
        <taxon>Lentinula</taxon>
    </lineage>
</organism>
<comment type="caution">
    <text evidence="2">The sequence shown here is derived from an EMBL/GenBank/DDBJ whole genome shotgun (WGS) entry which is preliminary data.</text>
</comment>
<reference evidence="2" key="1">
    <citation type="submission" date="2022-08" db="EMBL/GenBank/DDBJ databases">
        <authorList>
            <consortium name="DOE Joint Genome Institute"/>
            <person name="Min B."/>
            <person name="Riley R."/>
            <person name="Sierra-Patev S."/>
            <person name="Naranjo-Ortiz M."/>
            <person name="Looney B."/>
            <person name="Konkel Z."/>
            <person name="Slot J.C."/>
            <person name="Sakamoto Y."/>
            <person name="Steenwyk J.L."/>
            <person name="Rokas A."/>
            <person name="Carro J."/>
            <person name="Camarero S."/>
            <person name="Ferreira P."/>
            <person name="Molpeceres G."/>
            <person name="Ruiz-Duenas F.J."/>
            <person name="Serrano A."/>
            <person name="Henrissat B."/>
            <person name="Drula E."/>
            <person name="Hughes K.W."/>
            <person name="Mata J.L."/>
            <person name="Ishikawa N.K."/>
            <person name="Vargas-Isla R."/>
            <person name="Ushijima S."/>
            <person name="Smith C.A."/>
            <person name="Ahrendt S."/>
            <person name="Andreopoulos W."/>
            <person name="He G."/>
            <person name="Labutti K."/>
            <person name="Lipzen A."/>
            <person name="Ng V."/>
            <person name="Sandor L."/>
            <person name="Barry K."/>
            <person name="Martinez A.T."/>
            <person name="Xiao Y."/>
            <person name="Gibbons J.G."/>
            <person name="Terashima K."/>
            <person name="Hibbett D.S."/>
            <person name="Grigoriev I.V."/>
        </authorList>
    </citation>
    <scope>NUCLEOTIDE SEQUENCE</scope>
    <source>
        <strain evidence="2">TFB10827</strain>
    </source>
</reference>
<proteinExistence type="predicted"/>
<protein>
    <submittedName>
        <fullName evidence="2">Uncharacterized protein</fullName>
    </submittedName>
</protein>
<evidence type="ECO:0000313" key="2">
    <source>
        <dbReference type="EMBL" id="KAJ3990850.1"/>
    </source>
</evidence>
<keyword evidence="3" id="KW-1185">Reference proteome</keyword>
<dbReference type="EMBL" id="MU791396">
    <property type="protein sequence ID" value="KAJ3990850.1"/>
    <property type="molecule type" value="Genomic_DNA"/>
</dbReference>
<feature type="region of interest" description="Disordered" evidence="1">
    <location>
        <begin position="29"/>
        <end position="82"/>
    </location>
</feature>
<gene>
    <name evidence="2" type="ORF">F5050DRAFT_1464791</name>
</gene>